<dbReference type="Proteomes" id="UP001472866">
    <property type="component" value="Chromosome 02"/>
</dbReference>
<feature type="region of interest" description="Disordered" evidence="5">
    <location>
        <begin position="44"/>
        <end position="98"/>
    </location>
</feature>
<organism evidence="7 8">
    <name type="scientific">Chloropicon roscoffensis</name>
    <dbReference type="NCBI Taxonomy" id="1461544"/>
    <lineage>
        <taxon>Eukaryota</taxon>
        <taxon>Viridiplantae</taxon>
        <taxon>Chlorophyta</taxon>
        <taxon>Chloropicophyceae</taxon>
        <taxon>Chloropicales</taxon>
        <taxon>Chloropicaceae</taxon>
        <taxon>Chloropicon</taxon>
    </lineage>
</organism>
<reference evidence="7 8" key="1">
    <citation type="submission" date="2024-03" db="EMBL/GenBank/DDBJ databases">
        <title>Complete genome sequence of the green alga Chloropicon roscoffensis RCC1871.</title>
        <authorList>
            <person name="Lemieux C."/>
            <person name="Pombert J.-F."/>
            <person name="Otis C."/>
            <person name="Turmel M."/>
        </authorList>
    </citation>
    <scope>NUCLEOTIDE SEQUENCE [LARGE SCALE GENOMIC DNA]</scope>
    <source>
        <strain evidence="7 8">RCC1871</strain>
    </source>
</reference>
<dbReference type="GO" id="GO:0006886">
    <property type="term" value="P:intracellular protein transport"/>
    <property type="evidence" value="ECO:0007669"/>
    <property type="project" value="InterPro"/>
</dbReference>
<dbReference type="AlphaFoldDB" id="A0AAX4P0N8"/>
<evidence type="ECO:0000313" key="7">
    <source>
        <dbReference type="EMBL" id="WZN59673.1"/>
    </source>
</evidence>
<name>A0AAX4P0N8_9CHLO</name>
<evidence type="ECO:0000313" key="8">
    <source>
        <dbReference type="Proteomes" id="UP001472866"/>
    </source>
</evidence>
<gene>
    <name evidence="7" type="ORF">HKI87_02g11990</name>
</gene>
<feature type="transmembrane region" description="Helical" evidence="6">
    <location>
        <begin position="167"/>
        <end position="192"/>
    </location>
</feature>
<comment type="subcellular location">
    <subcellularLocation>
        <location evidence="1">Membrane</location>
    </subcellularLocation>
</comment>
<feature type="compositionally biased region" description="Low complexity" evidence="5">
    <location>
        <begin position="44"/>
        <end position="55"/>
    </location>
</feature>
<evidence type="ECO:0000256" key="4">
    <source>
        <dbReference type="ARBA" id="ARBA00023136"/>
    </source>
</evidence>
<evidence type="ECO:0000256" key="6">
    <source>
        <dbReference type="SAM" id="Phobius"/>
    </source>
</evidence>
<dbReference type="GO" id="GO:0016020">
    <property type="term" value="C:membrane"/>
    <property type="evidence" value="ECO:0007669"/>
    <property type="project" value="UniProtKB-SubCell"/>
</dbReference>
<accession>A0AAX4P0N8</accession>
<keyword evidence="4 6" id="KW-0472">Membrane</keyword>
<evidence type="ECO:0000256" key="2">
    <source>
        <dbReference type="ARBA" id="ARBA00022692"/>
    </source>
</evidence>
<evidence type="ECO:0000256" key="3">
    <source>
        <dbReference type="ARBA" id="ARBA00022989"/>
    </source>
</evidence>
<sequence length="202" mass="21099">MAIEEGGPLFTGARRGGATRGALARRRGCVLGPARACRRGHRAALASPGAAPASSFRSVGHGVGRRGPTVPLSSETSDAETDKTSTSSSSTAEVGDAGASLEGLTPAEAVKVSKAAKDQVKFSVTKGITEDDLQAMQKYAESEGIERIFRGAFIEARLIEWPGPPEALFTTLIVIVMVGGSAGVLFFLNTILAQTSEWLFYN</sequence>
<dbReference type="EMBL" id="CP151502">
    <property type="protein sequence ID" value="WZN59673.1"/>
    <property type="molecule type" value="Genomic_DNA"/>
</dbReference>
<evidence type="ECO:0000256" key="1">
    <source>
        <dbReference type="ARBA" id="ARBA00004370"/>
    </source>
</evidence>
<dbReference type="NCBIfam" id="TIGR00964">
    <property type="entry name" value="secE_bact"/>
    <property type="match status" value="1"/>
</dbReference>
<keyword evidence="2 6" id="KW-0812">Transmembrane</keyword>
<feature type="region of interest" description="Disordered" evidence="5">
    <location>
        <begin position="1"/>
        <end position="23"/>
    </location>
</feature>
<keyword evidence="8" id="KW-1185">Reference proteome</keyword>
<evidence type="ECO:0000256" key="5">
    <source>
        <dbReference type="SAM" id="MobiDB-lite"/>
    </source>
</evidence>
<protein>
    <submittedName>
        <fullName evidence="7">Uncharacterized protein</fullName>
    </submittedName>
</protein>
<dbReference type="GO" id="GO:0008320">
    <property type="term" value="F:protein transmembrane transporter activity"/>
    <property type="evidence" value="ECO:0007669"/>
    <property type="project" value="InterPro"/>
</dbReference>
<proteinExistence type="predicted"/>
<dbReference type="InterPro" id="IPR005807">
    <property type="entry name" value="SecE_bac"/>
</dbReference>
<dbReference type="GO" id="GO:0006605">
    <property type="term" value="P:protein targeting"/>
    <property type="evidence" value="ECO:0007669"/>
    <property type="project" value="InterPro"/>
</dbReference>
<keyword evidence="3 6" id="KW-1133">Transmembrane helix</keyword>
<dbReference type="GO" id="GO:0009306">
    <property type="term" value="P:protein secretion"/>
    <property type="evidence" value="ECO:0007669"/>
    <property type="project" value="InterPro"/>
</dbReference>